<dbReference type="InterPro" id="IPR012677">
    <property type="entry name" value="Nucleotide-bd_a/b_plait_sf"/>
</dbReference>
<dbReference type="Gene3D" id="3.30.70.330">
    <property type="match status" value="2"/>
</dbReference>
<evidence type="ECO:0000256" key="1">
    <source>
        <dbReference type="PROSITE-ProRule" id="PRU00176"/>
    </source>
</evidence>
<protein>
    <recommendedName>
        <fullName evidence="3">RRM domain-containing protein</fullName>
    </recommendedName>
</protein>
<dbReference type="SUPFAM" id="SSF54928">
    <property type="entry name" value="RNA-binding domain, RBD"/>
    <property type="match status" value="1"/>
</dbReference>
<feature type="region of interest" description="Disordered" evidence="2">
    <location>
        <begin position="263"/>
        <end position="310"/>
    </location>
</feature>
<proteinExistence type="predicted"/>
<evidence type="ECO:0000256" key="2">
    <source>
        <dbReference type="SAM" id="MobiDB-lite"/>
    </source>
</evidence>
<dbReference type="InterPro" id="IPR000504">
    <property type="entry name" value="RRM_dom"/>
</dbReference>
<dbReference type="GO" id="GO:0005686">
    <property type="term" value="C:U2 snRNP"/>
    <property type="evidence" value="ECO:0007669"/>
    <property type="project" value="TreeGrafter"/>
</dbReference>
<accession>A0A9W7XXW3</accession>
<name>A0A9W7XXW3_9FUNG</name>
<comment type="caution">
    <text evidence="4">The sequence shown here is derived from an EMBL/GenBank/DDBJ whole genome shotgun (WGS) entry which is preliminary data.</text>
</comment>
<dbReference type="Pfam" id="PF00076">
    <property type="entry name" value="RRM_1"/>
    <property type="match status" value="1"/>
</dbReference>
<dbReference type="InterPro" id="IPR035979">
    <property type="entry name" value="RBD_domain_sf"/>
</dbReference>
<evidence type="ECO:0000313" key="5">
    <source>
        <dbReference type="Proteomes" id="UP001149813"/>
    </source>
</evidence>
<dbReference type="GO" id="GO:0003723">
    <property type="term" value="F:RNA binding"/>
    <property type="evidence" value="ECO:0007669"/>
    <property type="project" value="UniProtKB-UniRule"/>
</dbReference>
<dbReference type="InterPro" id="IPR034393">
    <property type="entry name" value="TatSF1-like"/>
</dbReference>
<evidence type="ECO:0000259" key="3">
    <source>
        <dbReference type="PROSITE" id="PS50102"/>
    </source>
</evidence>
<dbReference type="AlphaFoldDB" id="A0A9W7XXW3"/>
<feature type="region of interest" description="Disordered" evidence="2">
    <location>
        <begin position="65"/>
        <end position="94"/>
    </location>
</feature>
<sequence length="310" mass="35480">MDTHKYPKPDEFDADDRVRLEQETGCHVFTDPDDGMEYEYDRTKGAWFPMWNATLVEQQQSAYGTAGAGQNRGHELFNAASSGPKTGKRKPKENTSVYVSGLPLDTTEAEVAEYFSQCGTIMVDILTNKPRIKLYRKENNEIKGDALAQFEEKHEPKDTETGALKRPKIDAKLVKKRIEQMERKLDWTEEKRQVPERFTRTVILEHMFTPAELEKDVTLLLDLAEDVRSECEKLGTAMNGRFFGGRQIEAMIYDGLKRYKASKKHSARSEDGQTVLENAGETKGKDDLDDDNVDEQQRMEKYAQWLDAGH</sequence>
<dbReference type="PANTHER" id="PTHR15608">
    <property type="entry name" value="SPLICING FACTOR U2AF-ASSOCIATED PROTEIN 2"/>
    <property type="match status" value="1"/>
</dbReference>
<dbReference type="PROSITE" id="PS50102">
    <property type="entry name" value="RRM"/>
    <property type="match status" value="1"/>
</dbReference>
<feature type="domain" description="RRM" evidence="3">
    <location>
        <begin position="95"/>
        <end position="181"/>
    </location>
</feature>
<reference evidence="4" key="1">
    <citation type="submission" date="2022-07" db="EMBL/GenBank/DDBJ databases">
        <title>Phylogenomic reconstructions and comparative analyses of Kickxellomycotina fungi.</title>
        <authorList>
            <person name="Reynolds N.K."/>
            <person name="Stajich J.E."/>
            <person name="Barry K."/>
            <person name="Grigoriev I.V."/>
            <person name="Crous P."/>
            <person name="Smith M.E."/>
        </authorList>
    </citation>
    <scope>NUCLEOTIDE SEQUENCE</scope>
    <source>
        <strain evidence="4">NBRC 32514</strain>
    </source>
</reference>
<dbReference type="EMBL" id="JANBOJ010000084">
    <property type="protein sequence ID" value="KAJ1723031.1"/>
    <property type="molecule type" value="Genomic_DNA"/>
</dbReference>
<dbReference type="GO" id="GO:0005684">
    <property type="term" value="C:U2-type spliceosomal complex"/>
    <property type="evidence" value="ECO:0007669"/>
    <property type="project" value="TreeGrafter"/>
</dbReference>
<dbReference type="OrthoDB" id="10258585at2759"/>
<evidence type="ECO:0000313" key="4">
    <source>
        <dbReference type="EMBL" id="KAJ1723031.1"/>
    </source>
</evidence>
<gene>
    <name evidence="4" type="ORF">LPJ53_002603</name>
</gene>
<keyword evidence="5" id="KW-1185">Reference proteome</keyword>
<keyword evidence="1" id="KW-0694">RNA-binding</keyword>
<dbReference type="Proteomes" id="UP001149813">
    <property type="component" value="Unassembled WGS sequence"/>
</dbReference>
<dbReference type="PANTHER" id="PTHR15608:SF0">
    <property type="entry name" value="HIV TAT-SPECIFIC FACTOR 1"/>
    <property type="match status" value="1"/>
</dbReference>
<organism evidence="4 5">
    <name type="scientific">Coemansia erecta</name>
    <dbReference type="NCBI Taxonomy" id="147472"/>
    <lineage>
        <taxon>Eukaryota</taxon>
        <taxon>Fungi</taxon>
        <taxon>Fungi incertae sedis</taxon>
        <taxon>Zoopagomycota</taxon>
        <taxon>Kickxellomycotina</taxon>
        <taxon>Kickxellomycetes</taxon>
        <taxon>Kickxellales</taxon>
        <taxon>Kickxellaceae</taxon>
        <taxon>Coemansia</taxon>
    </lineage>
</organism>